<sequence length="549" mass="63510">MQDTYFIKFKSDISNFTLPERFTFPFSYEPHPLTELAAKELQEILKSAKIRNEISGKMYGVLIVQNQQQELGFICSFSGQDYEGKPPVNFVPPIYDRLDIKGFYKKGEKELDYINQKIESLEQNPNFKQLMEELKEQSKKSNLSLKTEQERKQKSKAIRKQKREESMVELSPNAFDKLDEKLRKESRNEDYDYKKLNKAWKKKIASIQSKVAVYESKIQNLKKERKQKSIQLQKQIFDQYHFLNANGKRKGLEEIFEELGYPPSGAGDCALPKLLQYAYANHLQPLAMGEFWWGKAPKSELRKEGRFYPACSGKCKPILGHMLKGLRLEVDPLLQYTAEDKVIETLYEDDQIAVIIKPAGLLSIPSKEIKDSVLTRMQKQYPNATGPLLAHRLDKLTSGIMLISKDLESHKYLQQQFMNKTIQKRYCAVLDRKLKATEGEVNLPLAVDEDNRPMQKVDYDSGRKALTKWKLIHQNEAQSMVTFIPVTGRTHQLRVHAAHPQGLDAPIVGDTLYGNKSERLMLHAEYIQFKHPKSKEVLSFESKATFLFE</sequence>
<dbReference type="AlphaFoldDB" id="A0A1X7KNN6"/>
<name>A0A1X7KNN6_9BACT</name>
<keyword evidence="1" id="KW-0175">Coiled coil</keyword>
<dbReference type="GO" id="GO:0003723">
    <property type="term" value="F:RNA binding"/>
    <property type="evidence" value="ECO:0007669"/>
    <property type="project" value="InterPro"/>
</dbReference>
<feature type="region of interest" description="Disordered" evidence="2">
    <location>
        <begin position="138"/>
        <end position="165"/>
    </location>
</feature>
<dbReference type="OrthoDB" id="9807829at2"/>
<dbReference type="STRING" id="1028.SAMN05661096_02980"/>
<dbReference type="Pfam" id="PF00849">
    <property type="entry name" value="PseudoU_synth_2"/>
    <property type="match status" value="1"/>
</dbReference>
<dbReference type="Gene3D" id="3.30.2350.10">
    <property type="entry name" value="Pseudouridine synthase"/>
    <property type="match status" value="1"/>
</dbReference>
<dbReference type="GO" id="GO:0140098">
    <property type="term" value="F:catalytic activity, acting on RNA"/>
    <property type="evidence" value="ECO:0007669"/>
    <property type="project" value="UniProtKB-ARBA"/>
</dbReference>
<dbReference type="Proteomes" id="UP000193804">
    <property type="component" value="Unassembled WGS sequence"/>
</dbReference>
<feature type="domain" description="Pseudouridine synthase RsuA/RluA-like" evidence="3">
    <location>
        <begin position="352"/>
        <end position="499"/>
    </location>
</feature>
<gene>
    <name evidence="4" type="ORF">SAMN05661096_02980</name>
</gene>
<evidence type="ECO:0000256" key="2">
    <source>
        <dbReference type="SAM" id="MobiDB-lite"/>
    </source>
</evidence>
<dbReference type="InterPro" id="IPR006224">
    <property type="entry name" value="PsdUridine_synth_RluA-like_CS"/>
</dbReference>
<evidence type="ECO:0000259" key="3">
    <source>
        <dbReference type="Pfam" id="PF00849"/>
    </source>
</evidence>
<accession>A0A1X7KNN6</accession>
<dbReference type="PANTHER" id="PTHR21600:SF89">
    <property type="entry name" value="RIBOSOMAL LARGE SUBUNIT PSEUDOURIDINE SYNTHASE A"/>
    <property type="match status" value="1"/>
</dbReference>
<feature type="coiled-coil region" evidence="1">
    <location>
        <begin position="204"/>
        <end position="231"/>
    </location>
</feature>
<dbReference type="GO" id="GO:0009982">
    <property type="term" value="F:pseudouridine synthase activity"/>
    <property type="evidence" value="ECO:0007669"/>
    <property type="project" value="InterPro"/>
</dbReference>
<proteinExistence type="predicted"/>
<dbReference type="PANTHER" id="PTHR21600">
    <property type="entry name" value="MITOCHONDRIAL RNA PSEUDOURIDINE SYNTHASE"/>
    <property type="match status" value="1"/>
</dbReference>
<dbReference type="InterPro" id="IPR050188">
    <property type="entry name" value="RluA_PseudoU_synthase"/>
</dbReference>
<keyword evidence="5" id="KW-1185">Reference proteome</keyword>
<evidence type="ECO:0000313" key="4">
    <source>
        <dbReference type="EMBL" id="SMG43129.1"/>
    </source>
</evidence>
<dbReference type="PROSITE" id="PS01129">
    <property type="entry name" value="PSI_RLU"/>
    <property type="match status" value="1"/>
</dbReference>
<evidence type="ECO:0000256" key="1">
    <source>
        <dbReference type="SAM" id="Coils"/>
    </source>
</evidence>
<evidence type="ECO:0000313" key="5">
    <source>
        <dbReference type="Proteomes" id="UP000193804"/>
    </source>
</evidence>
<dbReference type="GO" id="GO:0000455">
    <property type="term" value="P:enzyme-directed rRNA pseudouridine synthesis"/>
    <property type="evidence" value="ECO:0007669"/>
    <property type="project" value="TreeGrafter"/>
</dbReference>
<dbReference type="RefSeq" id="WP_085518133.1">
    <property type="nucleotide sequence ID" value="NZ_FXAW01000006.1"/>
</dbReference>
<dbReference type="CDD" id="cd02869">
    <property type="entry name" value="PseudoU_synth_RluA_like"/>
    <property type="match status" value="1"/>
</dbReference>
<dbReference type="EMBL" id="FXAW01000006">
    <property type="protein sequence ID" value="SMG43129.1"/>
    <property type="molecule type" value="Genomic_DNA"/>
</dbReference>
<dbReference type="InterPro" id="IPR020103">
    <property type="entry name" value="PsdUridine_synth_cat_dom_sf"/>
</dbReference>
<reference evidence="5" key="1">
    <citation type="submission" date="2017-04" db="EMBL/GenBank/DDBJ databases">
        <authorList>
            <person name="Varghese N."/>
            <person name="Submissions S."/>
        </authorList>
    </citation>
    <scope>NUCLEOTIDE SEQUENCE [LARGE SCALE GENOMIC DNA]</scope>
    <source>
        <strain evidence="5">DSM 4125</strain>
    </source>
</reference>
<protein>
    <submittedName>
        <fullName evidence="4">tRNA pseudouridine32 synthase / 23S rRNA pseudouridine746 synthase</fullName>
    </submittedName>
</protein>
<dbReference type="InterPro" id="IPR006145">
    <property type="entry name" value="PsdUridine_synth_RsuA/RluA"/>
</dbReference>
<organism evidence="4 5">
    <name type="scientific">Marivirga sericea</name>
    <dbReference type="NCBI Taxonomy" id="1028"/>
    <lineage>
        <taxon>Bacteria</taxon>
        <taxon>Pseudomonadati</taxon>
        <taxon>Bacteroidota</taxon>
        <taxon>Cytophagia</taxon>
        <taxon>Cytophagales</taxon>
        <taxon>Marivirgaceae</taxon>
        <taxon>Marivirga</taxon>
    </lineage>
</organism>
<dbReference type="SUPFAM" id="SSF55120">
    <property type="entry name" value="Pseudouridine synthase"/>
    <property type="match status" value="1"/>
</dbReference>